<keyword evidence="6 16" id="KW-0418">Kinase</keyword>
<dbReference type="PROSITE" id="PS51480">
    <property type="entry name" value="DHAL"/>
    <property type="match status" value="1"/>
</dbReference>
<name>A0AAN6SN08_9PEZI</name>
<comment type="caution">
    <text evidence="16">The sequence shown here is derived from an EMBL/GenBank/DDBJ whole genome shotgun (WGS) entry which is preliminary data.</text>
</comment>
<comment type="catalytic activity">
    <reaction evidence="9">
        <text>D-glyceraldehyde + ATP = D-glyceraldehyde 3-phosphate + ADP + H(+)</text>
        <dbReference type="Rhea" id="RHEA:13941"/>
        <dbReference type="ChEBI" id="CHEBI:15378"/>
        <dbReference type="ChEBI" id="CHEBI:17378"/>
        <dbReference type="ChEBI" id="CHEBI:30616"/>
        <dbReference type="ChEBI" id="CHEBI:59776"/>
        <dbReference type="ChEBI" id="CHEBI:456216"/>
        <dbReference type="EC" id="2.7.1.28"/>
    </reaction>
</comment>
<evidence type="ECO:0000256" key="6">
    <source>
        <dbReference type="ARBA" id="ARBA00022777"/>
    </source>
</evidence>
<gene>
    <name evidence="16" type="ORF">C8A01DRAFT_40289</name>
</gene>
<keyword evidence="4" id="KW-0808">Transferase</keyword>
<evidence type="ECO:0000256" key="7">
    <source>
        <dbReference type="ARBA" id="ARBA00022798"/>
    </source>
</evidence>
<dbReference type="InterPro" id="IPR036117">
    <property type="entry name" value="DhaL_dom_sf"/>
</dbReference>
<dbReference type="GO" id="GO:0004371">
    <property type="term" value="F:glycerone kinase activity"/>
    <property type="evidence" value="ECO:0007669"/>
    <property type="project" value="UniProtKB-EC"/>
</dbReference>
<evidence type="ECO:0000256" key="1">
    <source>
        <dbReference type="ARBA" id="ARBA00003264"/>
    </source>
</evidence>
<evidence type="ECO:0000256" key="5">
    <source>
        <dbReference type="ARBA" id="ARBA00022741"/>
    </source>
</evidence>
<dbReference type="PROSITE" id="PS51481">
    <property type="entry name" value="DHAK"/>
    <property type="match status" value="1"/>
</dbReference>
<protein>
    <submittedName>
        <fullName evidence="16">Dihydroxyacetone kinase</fullName>
    </submittedName>
</protein>
<comment type="pathway">
    <text evidence="2">Polyol metabolism; glycerol fermentation; glycerone phosphate from glycerol (oxidative route): step 2/2.</text>
</comment>
<dbReference type="Gene3D" id="3.30.1180.20">
    <property type="entry name" value="Dihydroxyacetone kinase, domain 2"/>
    <property type="match status" value="1"/>
</dbReference>
<comment type="similarity">
    <text evidence="3">Belongs to the dihydroxyacetone kinase (DAK) family.</text>
</comment>
<dbReference type="GO" id="GO:0050354">
    <property type="term" value="F:triokinase activity"/>
    <property type="evidence" value="ECO:0007669"/>
    <property type="project" value="UniProtKB-EC"/>
</dbReference>
<dbReference type="InterPro" id="IPR004007">
    <property type="entry name" value="DhaL_dom"/>
</dbReference>
<dbReference type="Pfam" id="PF02733">
    <property type="entry name" value="Dak1"/>
    <property type="match status" value="1"/>
</dbReference>
<evidence type="ECO:0000259" key="14">
    <source>
        <dbReference type="PROSITE" id="PS51480"/>
    </source>
</evidence>
<dbReference type="AlphaFoldDB" id="A0AAN6SN08"/>
<feature type="region of interest" description="Disordered" evidence="13">
    <location>
        <begin position="838"/>
        <end position="881"/>
    </location>
</feature>
<organism evidence="16 17">
    <name type="scientific">Parachaetomium inaequale</name>
    <dbReference type="NCBI Taxonomy" id="2588326"/>
    <lineage>
        <taxon>Eukaryota</taxon>
        <taxon>Fungi</taxon>
        <taxon>Dikarya</taxon>
        <taxon>Ascomycota</taxon>
        <taxon>Pezizomycotina</taxon>
        <taxon>Sordariomycetes</taxon>
        <taxon>Sordariomycetidae</taxon>
        <taxon>Sordariales</taxon>
        <taxon>Chaetomiaceae</taxon>
        <taxon>Parachaetomium</taxon>
    </lineage>
</organism>
<keyword evidence="17" id="KW-1185">Reference proteome</keyword>
<evidence type="ECO:0000256" key="8">
    <source>
        <dbReference type="ARBA" id="ARBA00022840"/>
    </source>
</evidence>
<evidence type="ECO:0000256" key="9">
    <source>
        <dbReference type="ARBA" id="ARBA00047974"/>
    </source>
</evidence>
<dbReference type="GO" id="GO:0005524">
    <property type="term" value="F:ATP binding"/>
    <property type="evidence" value="ECO:0007669"/>
    <property type="project" value="UniProtKB-KW"/>
</dbReference>
<feature type="domain" description="DhaL" evidence="14">
    <location>
        <begin position="373"/>
        <end position="582"/>
    </location>
</feature>
<dbReference type="Gene3D" id="1.25.40.340">
    <property type="match status" value="1"/>
</dbReference>
<dbReference type="Pfam" id="PF02734">
    <property type="entry name" value="Dak2"/>
    <property type="match status" value="1"/>
</dbReference>
<dbReference type="FunFam" id="1.25.40.340:FF:000001">
    <property type="entry name" value="Dihydroxyacetone kinase 1"/>
    <property type="match status" value="1"/>
</dbReference>
<reference evidence="17" key="1">
    <citation type="journal article" date="2023" name="Mol. Phylogenet. Evol.">
        <title>Genome-scale phylogeny and comparative genomics of the fungal order Sordariales.</title>
        <authorList>
            <person name="Hensen N."/>
            <person name="Bonometti L."/>
            <person name="Westerberg I."/>
            <person name="Brannstrom I.O."/>
            <person name="Guillou S."/>
            <person name="Cros-Aarteil S."/>
            <person name="Calhoun S."/>
            <person name="Haridas S."/>
            <person name="Kuo A."/>
            <person name="Mondo S."/>
            <person name="Pangilinan J."/>
            <person name="Riley R."/>
            <person name="LaButti K."/>
            <person name="Andreopoulos B."/>
            <person name="Lipzen A."/>
            <person name="Chen C."/>
            <person name="Yan M."/>
            <person name="Daum C."/>
            <person name="Ng V."/>
            <person name="Clum A."/>
            <person name="Steindorff A."/>
            <person name="Ohm R.A."/>
            <person name="Martin F."/>
            <person name="Silar P."/>
            <person name="Natvig D.O."/>
            <person name="Lalanne C."/>
            <person name="Gautier V."/>
            <person name="Ament-Velasquez S.L."/>
            <person name="Kruys A."/>
            <person name="Hutchinson M.I."/>
            <person name="Powell A.J."/>
            <person name="Barry K."/>
            <person name="Miller A.N."/>
            <person name="Grigoriev I.V."/>
            <person name="Debuchy R."/>
            <person name="Gladieux P."/>
            <person name="Hiltunen Thoren M."/>
            <person name="Johannesson H."/>
        </authorList>
    </citation>
    <scope>NUCLEOTIDE SEQUENCE [LARGE SCALE GENOMIC DNA]</scope>
    <source>
        <strain evidence="17">CBS 284.82</strain>
    </source>
</reference>
<dbReference type="FunFam" id="3.40.50.10440:FF:000001">
    <property type="entry name" value="Dihydroxyacetone kinase, DhaK subunit"/>
    <property type="match status" value="1"/>
</dbReference>
<feature type="binding site" evidence="12">
    <location>
        <position position="107"/>
    </location>
    <ligand>
        <name>substrate</name>
    </ligand>
</feature>
<sequence length="1223" mass="132572">MTRGKHFINGTDDLVMRLLRSLLVNDKSLRLIPEKKVLYRQQCPGERKVIVVSGGGSGHEPAHAGFVGEGMLDVAVAGNIFASPSAPQILAGIQALDAPLGTLLITKNYTGDKLNFGLAAEQAKASGRVVRIVVVEDDVSIRGNELVGRRGLAGTAFVHKIAGAAAAKGLSLDEVARVAQKTADSLATAAVSLDRCSVPQREEQDGLDPDVIEYGMGIHNEPGAERGKLTSLQETVARLLSILVSEHDDRYAPFRSSEVAVMINNLGGLSVLELQIAADEILGQLGRQIPNIRRVFIGTFVTALDGPGVSVTLFGLDSELDALLAAPTTVNAWPKSASGYSQAELEQQIVPAPAKAPHAAENGSVPRLPLPREVLQNVLLNVAQNVQRDEPLITKYDTIAGDGDCGTTLLTGVNALTSYAKRISSETLDLAVTFAQMASIIQETMGGTSGAIYAIFFNAVSNSLGKSAASVGSRHLHVPHSMLVAEALQQGLDELCKYTSARVGSRTIMDALIPFVETLHENPEDLGAAVAAASVGAERTRRMDAKLGRESYVAKDQLDLEEEGIPDPGALGVVSVLEGVVAGDERRPVCGQCYQKGDACEWGIRLSFRDENVQTIPQNHPSMRHDTASRRDGGLEIVDITNEVIRDYWSEVNATEEALDQHLSDSSTTNRHMNNSSDSCNTSTLHRFTNPDFNTSNRNRMAADSPTSFPSPQPRRSRLFNLPISMELPGDAISPGFAEPNNDSPASLNTPHSYDLVQLAAVQLLDLGTGPQTHNVGSQLLPPLSNVESNNLPEEVAAAGLSPEQLFAGDGIFLPGSAYLELHSALRNHIFDTARSTYPSRWPTPSPAEARLGGGDEGTQVGAQQTSHTAPDTTGGQGEETTELLSDTTPRFIELTNQEEYVLWKNWVDEIAPWLDKFDKESHFQQKLTARAKVHSHLRFSMLALSARQLERKHPERSSSASLALYQEAVHQLVPQLQTKLTDVVASCVVLCVLEMMSYVCGGLISSESPLIPSASWTPRMPLADAVNLFRSAPGSDMYANLAVFLSSQALELFACDDSDAEFTRRWNELFAHIEGWYTQRPPAMRSILSQPAATENDPPSASPFPTLLFSNAPAISGNQLYHTAALLMLQRKPRRAVLPPKTRPRPILWHARRICAISISNTHHGCWTNCVQPLWIAGQVMSHHAEHRAILETYERIEKETGWGANWRAEDLKAHWGQLDEG</sequence>
<feature type="compositionally biased region" description="Polar residues" evidence="13">
    <location>
        <begin position="664"/>
        <end position="710"/>
    </location>
</feature>
<evidence type="ECO:0000313" key="16">
    <source>
        <dbReference type="EMBL" id="KAK4033253.1"/>
    </source>
</evidence>
<dbReference type="InterPro" id="IPR004006">
    <property type="entry name" value="DhaK_dom"/>
</dbReference>
<keyword evidence="5" id="KW-0547">Nucleotide-binding</keyword>
<comment type="function">
    <text evidence="1">Catalyzes both the phosphorylation of dihydroxyacetone and of glyceraldehyde.</text>
</comment>
<evidence type="ECO:0000256" key="13">
    <source>
        <dbReference type="SAM" id="MobiDB-lite"/>
    </source>
</evidence>
<dbReference type="Proteomes" id="UP001303115">
    <property type="component" value="Unassembled WGS sequence"/>
</dbReference>
<keyword evidence="7" id="KW-0319">Glycerol metabolism</keyword>
<keyword evidence="8" id="KW-0067">ATP-binding</keyword>
<feature type="region of interest" description="Disordered" evidence="13">
    <location>
        <begin position="660"/>
        <end position="716"/>
    </location>
</feature>
<dbReference type="SUPFAM" id="SSF101473">
    <property type="entry name" value="DhaL-like"/>
    <property type="match status" value="1"/>
</dbReference>
<feature type="domain" description="DhaK" evidence="15">
    <location>
        <begin position="10"/>
        <end position="333"/>
    </location>
</feature>
<dbReference type="PANTHER" id="PTHR28629">
    <property type="entry name" value="TRIOKINASE/FMN CYCLASE"/>
    <property type="match status" value="1"/>
</dbReference>
<dbReference type="GO" id="GO:0005829">
    <property type="term" value="C:cytosol"/>
    <property type="evidence" value="ECO:0007669"/>
    <property type="project" value="TreeGrafter"/>
</dbReference>
<comment type="catalytic activity">
    <reaction evidence="10">
        <text>dihydroxyacetone + ATP = dihydroxyacetone phosphate + ADP + H(+)</text>
        <dbReference type="Rhea" id="RHEA:15773"/>
        <dbReference type="ChEBI" id="CHEBI:15378"/>
        <dbReference type="ChEBI" id="CHEBI:16016"/>
        <dbReference type="ChEBI" id="CHEBI:30616"/>
        <dbReference type="ChEBI" id="CHEBI:57642"/>
        <dbReference type="ChEBI" id="CHEBI:456216"/>
        <dbReference type="EC" id="2.7.1.29"/>
    </reaction>
</comment>
<evidence type="ECO:0000256" key="4">
    <source>
        <dbReference type="ARBA" id="ARBA00022679"/>
    </source>
</evidence>
<dbReference type="InterPro" id="IPR012734">
    <property type="entry name" value="DhaK_ATP"/>
</dbReference>
<evidence type="ECO:0000259" key="15">
    <source>
        <dbReference type="PROSITE" id="PS51481"/>
    </source>
</evidence>
<dbReference type="InterPro" id="IPR050861">
    <property type="entry name" value="Dihydroxyacetone_Kinase"/>
</dbReference>
<dbReference type="PANTHER" id="PTHR28629:SF4">
    <property type="entry name" value="TRIOKINASE_FMN CYCLASE"/>
    <property type="match status" value="1"/>
</dbReference>
<evidence type="ECO:0000313" key="17">
    <source>
        <dbReference type="Proteomes" id="UP001303115"/>
    </source>
</evidence>
<feature type="active site" description="Tele-hemiaminal-histidine intermediate" evidence="11">
    <location>
        <position position="219"/>
    </location>
</feature>
<accession>A0AAN6SN08</accession>
<dbReference type="EMBL" id="MU854542">
    <property type="protein sequence ID" value="KAK4033253.1"/>
    <property type="molecule type" value="Genomic_DNA"/>
</dbReference>
<evidence type="ECO:0000256" key="10">
    <source>
        <dbReference type="ARBA" id="ARBA00048898"/>
    </source>
</evidence>
<evidence type="ECO:0000256" key="2">
    <source>
        <dbReference type="ARBA" id="ARBA00004778"/>
    </source>
</evidence>
<dbReference type="NCBIfam" id="TIGR02361">
    <property type="entry name" value="dak_ATP"/>
    <property type="match status" value="1"/>
</dbReference>
<dbReference type="GO" id="GO:0019563">
    <property type="term" value="P:glycerol catabolic process"/>
    <property type="evidence" value="ECO:0007669"/>
    <property type="project" value="TreeGrafter"/>
</dbReference>
<evidence type="ECO:0000256" key="12">
    <source>
        <dbReference type="PIRSR" id="PIRSR612734-2"/>
    </source>
</evidence>
<evidence type="ECO:0000256" key="11">
    <source>
        <dbReference type="PIRSR" id="PIRSR612734-1"/>
    </source>
</evidence>
<feature type="binding site" evidence="12">
    <location>
        <position position="112"/>
    </location>
    <ligand>
        <name>substrate</name>
    </ligand>
</feature>
<dbReference type="SMART" id="SM01120">
    <property type="entry name" value="Dak2"/>
    <property type="match status" value="1"/>
</dbReference>
<proteinExistence type="inferred from homology"/>
<feature type="binding site" evidence="12">
    <location>
        <begin position="56"/>
        <end position="59"/>
    </location>
    <ligand>
        <name>substrate</name>
    </ligand>
</feature>
<evidence type="ECO:0000256" key="3">
    <source>
        <dbReference type="ARBA" id="ARBA00008757"/>
    </source>
</evidence>
<feature type="compositionally biased region" description="Polar residues" evidence="13">
    <location>
        <begin position="861"/>
        <end position="872"/>
    </location>
</feature>
<dbReference type="FunFam" id="3.30.1180.20:FF:000001">
    <property type="entry name" value="Dihydroxyacetone kinase 1"/>
    <property type="match status" value="1"/>
</dbReference>
<dbReference type="SUPFAM" id="SSF82549">
    <property type="entry name" value="DAK1/DegV-like"/>
    <property type="match status" value="1"/>
</dbReference>
<dbReference type="Gene3D" id="3.40.50.10440">
    <property type="entry name" value="Dihydroxyacetone kinase, domain 1"/>
    <property type="match status" value="1"/>
</dbReference>